<sequence>MTASRFEVARAVADAVAALPQVARLTAGGLHGHGVEVATLIPGGRVVGVLGDADAVRVQIVAARLPLQPVIAAVTAAAAEVLRRYADDRPVEVFVADVSDEALRALIAPVPVEV</sequence>
<dbReference type="Proteomes" id="UP000587527">
    <property type="component" value="Unassembled WGS sequence"/>
</dbReference>
<reference evidence="1 2" key="1">
    <citation type="submission" date="2020-08" db="EMBL/GenBank/DDBJ databases">
        <title>Sequencing the genomes of 1000 actinobacteria strains.</title>
        <authorList>
            <person name="Klenk H.-P."/>
        </authorList>
    </citation>
    <scope>NUCLEOTIDE SEQUENCE [LARGE SCALE GENOMIC DNA]</scope>
    <source>
        <strain evidence="1 2">DSM 45362</strain>
    </source>
</reference>
<dbReference type="AlphaFoldDB" id="A0A841C4I9"/>
<gene>
    <name evidence="1" type="ORF">F4553_007653</name>
</gene>
<evidence type="ECO:0000313" key="2">
    <source>
        <dbReference type="Proteomes" id="UP000587527"/>
    </source>
</evidence>
<dbReference type="EMBL" id="JACHMN010000003">
    <property type="protein sequence ID" value="MBB5874219.1"/>
    <property type="molecule type" value="Genomic_DNA"/>
</dbReference>
<protein>
    <recommendedName>
        <fullName evidence="3">Asp23/Gls24 family envelope stress response protein</fullName>
    </recommendedName>
</protein>
<keyword evidence="2" id="KW-1185">Reference proteome</keyword>
<evidence type="ECO:0008006" key="3">
    <source>
        <dbReference type="Google" id="ProtNLM"/>
    </source>
</evidence>
<evidence type="ECO:0000313" key="1">
    <source>
        <dbReference type="EMBL" id="MBB5874219.1"/>
    </source>
</evidence>
<dbReference type="RefSeq" id="WP_184846172.1">
    <property type="nucleotide sequence ID" value="NZ_JACHMN010000003.1"/>
</dbReference>
<name>A0A841C4I9_9ACTN</name>
<organism evidence="1 2">
    <name type="scientific">Allocatelliglobosispora scoriae</name>
    <dbReference type="NCBI Taxonomy" id="643052"/>
    <lineage>
        <taxon>Bacteria</taxon>
        <taxon>Bacillati</taxon>
        <taxon>Actinomycetota</taxon>
        <taxon>Actinomycetes</taxon>
        <taxon>Micromonosporales</taxon>
        <taxon>Micromonosporaceae</taxon>
        <taxon>Allocatelliglobosispora</taxon>
    </lineage>
</organism>
<comment type="caution">
    <text evidence="1">The sequence shown here is derived from an EMBL/GenBank/DDBJ whole genome shotgun (WGS) entry which is preliminary data.</text>
</comment>
<accession>A0A841C4I9</accession>
<proteinExistence type="predicted"/>